<organism evidence="2 3">
    <name type="scientific">Reticulomyxa filosa</name>
    <dbReference type="NCBI Taxonomy" id="46433"/>
    <lineage>
        <taxon>Eukaryota</taxon>
        <taxon>Sar</taxon>
        <taxon>Rhizaria</taxon>
        <taxon>Retaria</taxon>
        <taxon>Foraminifera</taxon>
        <taxon>Monothalamids</taxon>
        <taxon>Reticulomyxidae</taxon>
        <taxon>Reticulomyxa</taxon>
    </lineage>
</organism>
<dbReference type="SMART" id="SM00213">
    <property type="entry name" value="UBQ"/>
    <property type="match status" value="2"/>
</dbReference>
<proteinExistence type="predicted"/>
<dbReference type="SUPFAM" id="SSF54236">
    <property type="entry name" value="Ubiquitin-like"/>
    <property type="match status" value="2"/>
</dbReference>
<sequence length="191" mass="22109">MLDVEHNNTIQSVKAKIHDNKCILLNNNHIAFGVSFAMYCDVNLCEDFDGKNNYAGLETQGPIQNVKAKIQDKECIPHEHQRLIFSGKQLKDSSTLSDYNIQKKTNCIWFSVCDVEQSNELVQQRLTFADKKLEDRFTLSDYNIQKKSTLRLVLQLRGCDMQINLKIYTLSDYNTKKESTLHLILRLRCGF</sequence>
<dbReference type="PROSITE" id="PS00299">
    <property type="entry name" value="UBIQUITIN_1"/>
    <property type="match status" value="1"/>
</dbReference>
<dbReference type="InterPro" id="IPR019956">
    <property type="entry name" value="Ubiquitin_dom"/>
</dbReference>
<dbReference type="AlphaFoldDB" id="X6P5F8"/>
<dbReference type="PANTHER" id="PTHR10666">
    <property type="entry name" value="UBIQUITIN"/>
    <property type="match status" value="1"/>
</dbReference>
<evidence type="ECO:0000259" key="1">
    <source>
        <dbReference type="PROSITE" id="PS50053"/>
    </source>
</evidence>
<gene>
    <name evidence="2" type="ORF">RFI_03779</name>
</gene>
<dbReference type="PRINTS" id="PR00348">
    <property type="entry name" value="UBIQUITIN"/>
</dbReference>
<dbReference type="InterPro" id="IPR029071">
    <property type="entry name" value="Ubiquitin-like_domsf"/>
</dbReference>
<dbReference type="OrthoDB" id="428577at2759"/>
<dbReference type="InterPro" id="IPR000626">
    <property type="entry name" value="Ubiquitin-like_dom"/>
</dbReference>
<evidence type="ECO:0000313" key="3">
    <source>
        <dbReference type="Proteomes" id="UP000023152"/>
    </source>
</evidence>
<dbReference type="InterPro" id="IPR050158">
    <property type="entry name" value="Ubiquitin_ubiquitin-like"/>
</dbReference>
<dbReference type="Gene3D" id="3.10.20.90">
    <property type="entry name" value="Phosphatidylinositol 3-kinase Catalytic Subunit, Chain A, domain 1"/>
    <property type="match status" value="3"/>
</dbReference>
<dbReference type="Proteomes" id="UP000023152">
    <property type="component" value="Unassembled WGS sequence"/>
</dbReference>
<reference evidence="2 3" key="1">
    <citation type="journal article" date="2013" name="Curr. Biol.">
        <title>The Genome of the Foraminiferan Reticulomyxa filosa.</title>
        <authorList>
            <person name="Glockner G."/>
            <person name="Hulsmann N."/>
            <person name="Schleicher M."/>
            <person name="Noegel A.A."/>
            <person name="Eichinger L."/>
            <person name="Gallinger C."/>
            <person name="Pawlowski J."/>
            <person name="Sierra R."/>
            <person name="Euteneuer U."/>
            <person name="Pillet L."/>
            <person name="Moustafa A."/>
            <person name="Platzer M."/>
            <person name="Groth M."/>
            <person name="Szafranski K."/>
            <person name="Schliwa M."/>
        </authorList>
    </citation>
    <scope>NUCLEOTIDE SEQUENCE [LARGE SCALE GENOMIC DNA]</scope>
</reference>
<dbReference type="Pfam" id="PF00240">
    <property type="entry name" value="ubiquitin"/>
    <property type="match status" value="2"/>
</dbReference>
<comment type="caution">
    <text evidence="2">The sequence shown here is derived from an EMBL/GenBank/DDBJ whole genome shotgun (WGS) entry which is preliminary data.</text>
</comment>
<feature type="domain" description="Ubiquitin-like" evidence="1">
    <location>
        <begin position="57"/>
        <end position="105"/>
    </location>
</feature>
<dbReference type="InterPro" id="IPR019954">
    <property type="entry name" value="Ubiquitin_CS"/>
</dbReference>
<dbReference type="PROSITE" id="PS50053">
    <property type="entry name" value="UBIQUITIN_2"/>
    <property type="match status" value="2"/>
</dbReference>
<keyword evidence="3" id="KW-1185">Reference proteome</keyword>
<protein>
    <recommendedName>
        <fullName evidence="1">Ubiquitin-like domain-containing protein</fullName>
    </recommendedName>
</protein>
<accession>X6P5F8</accession>
<evidence type="ECO:0000313" key="2">
    <source>
        <dbReference type="EMBL" id="ETO33329.1"/>
    </source>
</evidence>
<name>X6P5F8_RETFI</name>
<dbReference type="EMBL" id="ASPP01003480">
    <property type="protein sequence ID" value="ETO33329.1"/>
    <property type="molecule type" value="Genomic_DNA"/>
</dbReference>
<feature type="domain" description="Ubiquitin-like" evidence="1">
    <location>
        <begin position="123"/>
        <end position="159"/>
    </location>
</feature>